<dbReference type="EMBL" id="AAMHFN010000051">
    <property type="protein sequence ID" value="EDH3278886.1"/>
    <property type="molecule type" value="Genomic_DNA"/>
</dbReference>
<comment type="caution">
    <text evidence="3">The sequence shown here is derived from an EMBL/GenBank/DDBJ whole genome shotgun (WGS) entry which is preliminary data.</text>
</comment>
<sequence length="86" mass="9265">MTCYAEQVILNFSSPVLGVYFQVGQIGGVMNRVKRLFLMLILALSVSIVSIPAMALVCEDKGGSLGDCARECSGLGILIFPYIFCI</sequence>
<proteinExistence type="predicted"/>
<protein>
    <submittedName>
        <fullName evidence="3">Uncharacterized protein</fullName>
    </submittedName>
</protein>
<dbReference type="EMBL" id="AAKFZH010000037">
    <property type="protein sequence ID" value="ECR3854936.1"/>
    <property type="molecule type" value="Genomic_DNA"/>
</dbReference>
<dbReference type="EMBL" id="AAGTJB010000030">
    <property type="protein sequence ID" value="EBR7792026.1"/>
    <property type="molecule type" value="Genomic_DNA"/>
</dbReference>
<dbReference type="AlphaFoldDB" id="A0A5U8F980"/>
<keyword evidence="1" id="KW-0812">Transmembrane</keyword>
<reference evidence="3" key="1">
    <citation type="submission" date="2018-07" db="EMBL/GenBank/DDBJ databases">
        <authorList>
            <consortium name="GenomeTrakr network: Whole genome sequencing for foodborne pathogen traceback"/>
        </authorList>
    </citation>
    <scope>NUCLEOTIDE SEQUENCE</scope>
    <source>
        <strain evidence="3">CNSV-T3-MD10-10-RV-C</strain>
        <strain evidence="4">CNSV-T3-MD10-10-RV-D</strain>
        <strain evidence="2">DHMH-A15091834</strain>
    </source>
</reference>
<evidence type="ECO:0000313" key="5">
    <source>
        <dbReference type="EMBL" id="ECR3854936.1"/>
    </source>
</evidence>
<evidence type="ECO:0000313" key="3">
    <source>
        <dbReference type="EMBL" id="EBR7752204.1"/>
    </source>
</evidence>
<keyword evidence="1" id="KW-1133">Transmembrane helix</keyword>
<keyword evidence="1" id="KW-0472">Membrane</keyword>
<dbReference type="RefSeq" id="WP_139145282.1">
    <property type="nucleotide sequence ID" value="NZ_MYKZ01000125.1"/>
</dbReference>
<organism evidence="3">
    <name type="scientific">Salmonella enterica</name>
    <name type="common">Salmonella choleraesuis</name>
    <dbReference type="NCBI Taxonomy" id="28901"/>
    <lineage>
        <taxon>Bacteria</taxon>
        <taxon>Pseudomonadati</taxon>
        <taxon>Pseudomonadota</taxon>
        <taxon>Gammaproteobacteria</taxon>
        <taxon>Enterobacterales</taxon>
        <taxon>Enterobacteriaceae</taxon>
        <taxon>Salmonella</taxon>
    </lineage>
</organism>
<evidence type="ECO:0000256" key="1">
    <source>
        <dbReference type="SAM" id="Phobius"/>
    </source>
</evidence>
<dbReference type="EMBL" id="AAGTJX010000035">
    <property type="protein sequence ID" value="EBR7752204.1"/>
    <property type="molecule type" value="Genomic_DNA"/>
</dbReference>
<gene>
    <name evidence="2" type="ORF">APS38_21155</name>
    <name evidence="4" type="ORF">B9796_21745</name>
    <name evidence="3" type="ORF">B9797_23480</name>
    <name evidence="5" type="ORF">F1A80_23170</name>
    <name evidence="6" type="ORF">GC847_17890</name>
</gene>
<evidence type="ECO:0000313" key="2">
    <source>
        <dbReference type="EMBL" id="EBP7906160.1"/>
    </source>
</evidence>
<accession>A0A5U8F980</accession>
<reference evidence="6" key="2">
    <citation type="submission" date="2019-10" db="EMBL/GenBank/DDBJ databases">
        <authorList>
            <consortium name="PulseNet: The National Subtyping Network for Foodborne Disease Surveillance"/>
            <person name="Tarr C.L."/>
            <person name="Trees E."/>
            <person name="Katz L.S."/>
            <person name="Carleton-Romer H.A."/>
            <person name="Stroika S."/>
            <person name="Kucerova Z."/>
            <person name="Roache K.F."/>
            <person name="Sabol A.L."/>
            <person name="Besser J."/>
            <person name="Gerner-Smidt P."/>
        </authorList>
    </citation>
    <scope>NUCLEOTIDE SEQUENCE</scope>
    <source>
        <strain evidence="5">PNUSAS095855</strain>
        <strain evidence="6">PNUSAS110015</strain>
    </source>
</reference>
<evidence type="ECO:0000313" key="4">
    <source>
        <dbReference type="EMBL" id="EBR7792026.1"/>
    </source>
</evidence>
<feature type="transmembrane region" description="Helical" evidence="1">
    <location>
        <begin position="36"/>
        <end position="57"/>
    </location>
</feature>
<name>A0A5U8F980_SALER</name>
<dbReference type="EMBL" id="AAGMYU010000037">
    <property type="protein sequence ID" value="EBP7906160.1"/>
    <property type="molecule type" value="Genomic_DNA"/>
</dbReference>
<evidence type="ECO:0000313" key="6">
    <source>
        <dbReference type="EMBL" id="EDH3278886.1"/>
    </source>
</evidence>